<dbReference type="PANTHER" id="PTHR35174:SF3">
    <property type="entry name" value="BLL7171 PROTEIN"/>
    <property type="match status" value="1"/>
</dbReference>
<accession>A0A4Q7J497</accession>
<dbReference type="OrthoDB" id="668782at2"/>
<comment type="caution">
    <text evidence="3">The sequence shown here is derived from an EMBL/GenBank/DDBJ whole genome shotgun (WGS) entry which is preliminary data.</text>
</comment>
<dbReference type="EMBL" id="SFCC01000013">
    <property type="protein sequence ID" value="RZQ61113.1"/>
    <property type="molecule type" value="Genomic_DNA"/>
</dbReference>
<dbReference type="AlphaFoldDB" id="A0A4Q7J497"/>
<reference evidence="3 4" key="1">
    <citation type="submission" date="2019-02" db="EMBL/GenBank/DDBJ databases">
        <title>Draft genome sequence of Amycolatopsis sp. 8-3EHSu isolated from roots of Suaeda maritima.</title>
        <authorList>
            <person name="Duangmal K."/>
            <person name="Chantavorakit T."/>
        </authorList>
    </citation>
    <scope>NUCLEOTIDE SEQUENCE [LARGE SCALE GENOMIC DNA]</scope>
    <source>
        <strain evidence="3 4">8-3EHSu</strain>
    </source>
</reference>
<dbReference type="Pfam" id="PF03795">
    <property type="entry name" value="YCII"/>
    <property type="match status" value="1"/>
</dbReference>
<proteinExistence type="inferred from homology"/>
<evidence type="ECO:0000259" key="2">
    <source>
        <dbReference type="Pfam" id="PF03795"/>
    </source>
</evidence>
<organism evidence="3 4">
    <name type="scientific">Amycolatopsis suaedae</name>
    <dbReference type="NCBI Taxonomy" id="2510978"/>
    <lineage>
        <taxon>Bacteria</taxon>
        <taxon>Bacillati</taxon>
        <taxon>Actinomycetota</taxon>
        <taxon>Actinomycetes</taxon>
        <taxon>Pseudonocardiales</taxon>
        <taxon>Pseudonocardiaceae</taxon>
        <taxon>Amycolatopsis</taxon>
    </lineage>
</organism>
<dbReference type="Proteomes" id="UP000292003">
    <property type="component" value="Unassembled WGS sequence"/>
</dbReference>
<dbReference type="SUPFAM" id="SSF54909">
    <property type="entry name" value="Dimeric alpha+beta barrel"/>
    <property type="match status" value="1"/>
</dbReference>
<dbReference type="RefSeq" id="WP_130477927.1">
    <property type="nucleotide sequence ID" value="NZ_SFCC01000013.1"/>
</dbReference>
<feature type="domain" description="YCII-related" evidence="2">
    <location>
        <begin position="1"/>
        <end position="123"/>
    </location>
</feature>
<evidence type="ECO:0000313" key="4">
    <source>
        <dbReference type="Proteomes" id="UP000292003"/>
    </source>
</evidence>
<name>A0A4Q7J497_9PSEU</name>
<sequence>MKYMILIYSNPVSWEHPMFLNHVDSRAEERDARMSEFNALLTEIAESGELVDSAPLADPLNTKTVRVRDDVPATTDGPFLDSKEHLAGFFIVDCDSTERATEIAARFPDARYSAVEVRPIMDLSGLEM</sequence>
<dbReference type="InterPro" id="IPR005545">
    <property type="entry name" value="YCII"/>
</dbReference>
<comment type="similarity">
    <text evidence="1">Belongs to the YciI family.</text>
</comment>
<keyword evidence="4" id="KW-1185">Reference proteome</keyword>
<dbReference type="PANTHER" id="PTHR35174">
    <property type="entry name" value="BLL7171 PROTEIN-RELATED"/>
    <property type="match status" value="1"/>
</dbReference>
<protein>
    <submittedName>
        <fullName evidence="3">YciI family protein</fullName>
    </submittedName>
</protein>
<evidence type="ECO:0000313" key="3">
    <source>
        <dbReference type="EMBL" id="RZQ61113.1"/>
    </source>
</evidence>
<dbReference type="InterPro" id="IPR011008">
    <property type="entry name" value="Dimeric_a/b-barrel"/>
</dbReference>
<dbReference type="Gene3D" id="3.30.70.1060">
    <property type="entry name" value="Dimeric alpha+beta barrel"/>
    <property type="match status" value="1"/>
</dbReference>
<evidence type="ECO:0000256" key="1">
    <source>
        <dbReference type="ARBA" id="ARBA00007689"/>
    </source>
</evidence>
<gene>
    <name evidence="3" type="ORF">EWH70_24815</name>
</gene>